<proteinExistence type="predicted"/>
<reference evidence="2 3" key="1">
    <citation type="submission" date="2019-03" db="EMBL/GenBank/DDBJ databases">
        <title>First draft genome of Liparis tanakae, snailfish: a comprehensive survey of snailfish specific genes.</title>
        <authorList>
            <person name="Kim W."/>
            <person name="Song I."/>
            <person name="Jeong J.-H."/>
            <person name="Kim D."/>
            <person name="Kim S."/>
            <person name="Ryu S."/>
            <person name="Song J.Y."/>
            <person name="Lee S.K."/>
        </authorList>
    </citation>
    <scope>NUCLEOTIDE SEQUENCE [LARGE SCALE GENOMIC DNA]</scope>
    <source>
        <tissue evidence="2">Muscle</tissue>
    </source>
</reference>
<dbReference type="AlphaFoldDB" id="A0A4Z2I2A9"/>
<evidence type="ECO:0000256" key="1">
    <source>
        <dbReference type="SAM" id="MobiDB-lite"/>
    </source>
</evidence>
<comment type="caution">
    <text evidence="2">The sequence shown here is derived from an EMBL/GenBank/DDBJ whole genome shotgun (WGS) entry which is preliminary data.</text>
</comment>
<name>A0A4Z2I2A9_9TELE</name>
<dbReference type="EMBL" id="SRLO01000151">
    <property type="protein sequence ID" value="TNN71362.1"/>
    <property type="molecule type" value="Genomic_DNA"/>
</dbReference>
<evidence type="ECO:0000313" key="2">
    <source>
        <dbReference type="EMBL" id="TNN71362.1"/>
    </source>
</evidence>
<evidence type="ECO:0000313" key="3">
    <source>
        <dbReference type="Proteomes" id="UP000314294"/>
    </source>
</evidence>
<feature type="region of interest" description="Disordered" evidence="1">
    <location>
        <begin position="35"/>
        <end position="66"/>
    </location>
</feature>
<accession>A0A4Z2I2A9</accession>
<organism evidence="2 3">
    <name type="scientific">Liparis tanakae</name>
    <name type="common">Tanaka's snailfish</name>
    <dbReference type="NCBI Taxonomy" id="230148"/>
    <lineage>
        <taxon>Eukaryota</taxon>
        <taxon>Metazoa</taxon>
        <taxon>Chordata</taxon>
        <taxon>Craniata</taxon>
        <taxon>Vertebrata</taxon>
        <taxon>Euteleostomi</taxon>
        <taxon>Actinopterygii</taxon>
        <taxon>Neopterygii</taxon>
        <taxon>Teleostei</taxon>
        <taxon>Neoteleostei</taxon>
        <taxon>Acanthomorphata</taxon>
        <taxon>Eupercaria</taxon>
        <taxon>Perciformes</taxon>
        <taxon>Cottioidei</taxon>
        <taxon>Cottales</taxon>
        <taxon>Liparidae</taxon>
        <taxon>Liparis</taxon>
    </lineage>
</organism>
<sequence>MVFIGSRIRYSVRLDGANTFVVESFRAQSLVAARPDRSSSCEYFTSRGEGEREEGGGKERERERATSELEKDVWVWRRGYLERSLSSIFTSPEGFKFPATELSLCQMYTIDRVYLTLALKLGSSA</sequence>
<gene>
    <name evidence="2" type="ORF">EYF80_018440</name>
</gene>
<protein>
    <submittedName>
        <fullName evidence="2">Uncharacterized protein</fullName>
    </submittedName>
</protein>
<feature type="compositionally biased region" description="Basic and acidic residues" evidence="1">
    <location>
        <begin position="48"/>
        <end position="66"/>
    </location>
</feature>
<keyword evidence="3" id="KW-1185">Reference proteome</keyword>
<dbReference type="Proteomes" id="UP000314294">
    <property type="component" value="Unassembled WGS sequence"/>
</dbReference>